<gene>
    <name evidence="1" type="ORF">QM012_006330</name>
</gene>
<reference evidence="1 2" key="1">
    <citation type="submission" date="2023-11" db="EMBL/GenBank/DDBJ databases">
        <title>Draft genome sequence and annotation of the polyextremotolerant black yeast-like fungus Aureobasidium pullulans NRRL 62042.</title>
        <authorList>
            <person name="Dielentheis-Frenken M.R.E."/>
            <person name="Wibberg D."/>
            <person name="Blank L.M."/>
            <person name="Tiso T."/>
        </authorList>
    </citation>
    <scope>NUCLEOTIDE SEQUENCE [LARGE SCALE GENOMIC DNA]</scope>
    <source>
        <strain evidence="1 2">NRRL 62042</strain>
    </source>
</reference>
<keyword evidence="2" id="KW-1185">Reference proteome</keyword>
<dbReference type="EMBL" id="JASGXD010000003">
    <property type="protein sequence ID" value="KAK6007322.1"/>
    <property type="molecule type" value="Genomic_DNA"/>
</dbReference>
<evidence type="ECO:0000313" key="1">
    <source>
        <dbReference type="EMBL" id="KAK6007322.1"/>
    </source>
</evidence>
<organism evidence="1 2">
    <name type="scientific">Aureobasidium pullulans</name>
    <name type="common">Black yeast</name>
    <name type="synonym">Pullularia pullulans</name>
    <dbReference type="NCBI Taxonomy" id="5580"/>
    <lineage>
        <taxon>Eukaryota</taxon>
        <taxon>Fungi</taxon>
        <taxon>Dikarya</taxon>
        <taxon>Ascomycota</taxon>
        <taxon>Pezizomycotina</taxon>
        <taxon>Dothideomycetes</taxon>
        <taxon>Dothideomycetidae</taxon>
        <taxon>Dothideales</taxon>
        <taxon>Saccotheciaceae</taxon>
        <taxon>Aureobasidium</taxon>
    </lineage>
</organism>
<protein>
    <submittedName>
        <fullName evidence="1">Uncharacterized protein</fullName>
    </submittedName>
</protein>
<evidence type="ECO:0000313" key="2">
    <source>
        <dbReference type="Proteomes" id="UP001341245"/>
    </source>
</evidence>
<dbReference type="Proteomes" id="UP001341245">
    <property type="component" value="Unassembled WGS sequence"/>
</dbReference>
<sequence>MTAYDARFVGLSVENFEHLFMQCWNPKDQTLNKAPEFQIKTTRSNQTNLLAVSEQQFMQTTTIRDLKQRQTIYLEASEVSGNVSKPYMSSKSQPSKKIDCR</sequence>
<proteinExistence type="predicted"/>
<comment type="caution">
    <text evidence="1">The sequence shown here is derived from an EMBL/GenBank/DDBJ whole genome shotgun (WGS) entry which is preliminary data.</text>
</comment>
<accession>A0ABR0TSE0</accession>
<name>A0ABR0TSE0_AURPU</name>